<evidence type="ECO:0000256" key="1">
    <source>
        <dbReference type="SAM" id="MobiDB-lite"/>
    </source>
</evidence>
<protein>
    <submittedName>
        <fullName evidence="2">Uncharacterized protein</fullName>
    </submittedName>
</protein>
<proteinExistence type="predicted"/>
<dbReference type="AlphaFoldDB" id="A0A918MBQ3"/>
<evidence type="ECO:0000313" key="3">
    <source>
        <dbReference type="Proteomes" id="UP000618795"/>
    </source>
</evidence>
<accession>A0A918MBQ3</accession>
<keyword evidence="3" id="KW-1185">Reference proteome</keyword>
<comment type="caution">
    <text evidence="2">The sequence shown here is derived from an EMBL/GenBank/DDBJ whole genome shotgun (WGS) entry which is preliminary data.</text>
</comment>
<feature type="region of interest" description="Disordered" evidence="1">
    <location>
        <begin position="1"/>
        <end position="22"/>
    </location>
</feature>
<dbReference type="RefSeq" id="WP_191874045.1">
    <property type="nucleotide sequence ID" value="NZ_BMTD01000005.1"/>
</dbReference>
<feature type="compositionally biased region" description="Basic residues" evidence="1">
    <location>
        <begin position="96"/>
        <end position="108"/>
    </location>
</feature>
<reference evidence="2" key="1">
    <citation type="journal article" date="2014" name="Int. J. Syst. Evol. Microbiol.">
        <title>Complete genome sequence of Corynebacterium casei LMG S-19264T (=DSM 44701T), isolated from a smear-ripened cheese.</title>
        <authorList>
            <consortium name="US DOE Joint Genome Institute (JGI-PGF)"/>
            <person name="Walter F."/>
            <person name="Albersmeier A."/>
            <person name="Kalinowski J."/>
            <person name="Ruckert C."/>
        </authorList>
    </citation>
    <scope>NUCLEOTIDE SEQUENCE</scope>
    <source>
        <strain evidence="2">JCM 4369</strain>
    </source>
</reference>
<reference evidence="2" key="2">
    <citation type="submission" date="2020-09" db="EMBL/GenBank/DDBJ databases">
        <authorList>
            <person name="Sun Q."/>
            <person name="Ohkuma M."/>
        </authorList>
    </citation>
    <scope>NUCLEOTIDE SEQUENCE</scope>
    <source>
        <strain evidence="2">JCM 4369</strain>
    </source>
</reference>
<gene>
    <name evidence="2" type="ORF">GCM10010260_30990</name>
</gene>
<sequence>MLGPSGAAGEQDRAKLAEQAATERDAALAEARQLRVELAAHQAVHKAGADTARLLDSRTGENQLAALDPADPKFAEQLDTVIAAAAGQTRCCAPRPQRRPRPGGRRVHPGAPQTVTPERFARMTYAHRVELH</sequence>
<dbReference type="EMBL" id="BMTD01000005">
    <property type="protein sequence ID" value="GGU93726.1"/>
    <property type="molecule type" value="Genomic_DNA"/>
</dbReference>
<dbReference type="Proteomes" id="UP000618795">
    <property type="component" value="Unassembled WGS sequence"/>
</dbReference>
<organism evidence="2 3">
    <name type="scientific">Streptomyces filipinensis</name>
    <dbReference type="NCBI Taxonomy" id="66887"/>
    <lineage>
        <taxon>Bacteria</taxon>
        <taxon>Bacillati</taxon>
        <taxon>Actinomycetota</taxon>
        <taxon>Actinomycetes</taxon>
        <taxon>Kitasatosporales</taxon>
        <taxon>Streptomycetaceae</taxon>
        <taxon>Streptomyces</taxon>
    </lineage>
</organism>
<feature type="region of interest" description="Disordered" evidence="1">
    <location>
        <begin position="91"/>
        <end position="116"/>
    </location>
</feature>
<feature type="compositionally biased region" description="Basic and acidic residues" evidence="1">
    <location>
        <begin position="10"/>
        <end position="22"/>
    </location>
</feature>
<name>A0A918MBQ3_9ACTN</name>
<evidence type="ECO:0000313" key="2">
    <source>
        <dbReference type="EMBL" id="GGU93726.1"/>
    </source>
</evidence>